<feature type="repeat" description="PPR" evidence="2">
    <location>
        <begin position="247"/>
        <end position="281"/>
    </location>
</feature>
<keyword evidence="1" id="KW-0677">Repeat</keyword>
<evidence type="ECO:0000256" key="3">
    <source>
        <dbReference type="SAM" id="MobiDB-lite"/>
    </source>
</evidence>
<reference evidence="5 6" key="1">
    <citation type="submission" date="2021-07" db="EMBL/GenBank/DDBJ databases">
        <title>The Aristolochia fimbriata genome: insights into angiosperm evolution, floral development and chemical biosynthesis.</title>
        <authorList>
            <person name="Jiao Y."/>
        </authorList>
    </citation>
    <scope>NUCLEOTIDE SEQUENCE [LARGE SCALE GENOMIC DNA]</scope>
    <source>
        <strain evidence="5">IBCAS-2021</strain>
        <tissue evidence="5">Leaf</tissue>
    </source>
</reference>
<name>A0AAV7FBU6_ARIFI</name>
<dbReference type="PANTHER" id="PTHR47926:SF461">
    <property type="entry name" value="PENTATRICOPEPTIDE REPEAT SUPERFAMILY PROTEIN"/>
    <property type="match status" value="1"/>
</dbReference>
<dbReference type="Pfam" id="PF01535">
    <property type="entry name" value="PPR"/>
    <property type="match status" value="2"/>
</dbReference>
<feature type="domain" description="DYW" evidence="4">
    <location>
        <begin position="426"/>
        <end position="461"/>
    </location>
</feature>
<dbReference type="InterPro" id="IPR046960">
    <property type="entry name" value="PPR_At4g14850-like_plant"/>
</dbReference>
<dbReference type="InterPro" id="IPR046848">
    <property type="entry name" value="E_motif"/>
</dbReference>
<dbReference type="InterPro" id="IPR032867">
    <property type="entry name" value="DYW_dom"/>
</dbReference>
<dbReference type="PANTHER" id="PTHR47926">
    <property type="entry name" value="PENTATRICOPEPTIDE REPEAT-CONTAINING PROTEIN"/>
    <property type="match status" value="1"/>
</dbReference>
<dbReference type="InterPro" id="IPR002885">
    <property type="entry name" value="PPR_rpt"/>
</dbReference>
<keyword evidence="6" id="KW-1185">Reference proteome</keyword>
<feature type="region of interest" description="Disordered" evidence="3">
    <location>
        <begin position="1"/>
        <end position="40"/>
    </location>
</feature>
<dbReference type="AlphaFoldDB" id="A0AAV7FBU6"/>
<dbReference type="GO" id="GO:0003723">
    <property type="term" value="F:RNA binding"/>
    <property type="evidence" value="ECO:0007669"/>
    <property type="project" value="InterPro"/>
</dbReference>
<dbReference type="Pfam" id="PF20431">
    <property type="entry name" value="E_motif"/>
    <property type="match status" value="1"/>
</dbReference>
<proteinExistence type="predicted"/>
<dbReference type="InterPro" id="IPR046849">
    <property type="entry name" value="E2_motif"/>
</dbReference>
<dbReference type="Proteomes" id="UP000825729">
    <property type="component" value="Unassembled WGS sequence"/>
</dbReference>
<dbReference type="Pfam" id="PF20430">
    <property type="entry name" value="Eplus_motif"/>
    <property type="match status" value="1"/>
</dbReference>
<dbReference type="Pfam" id="PF13041">
    <property type="entry name" value="PPR_2"/>
    <property type="match status" value="1"/>
</dbReference>
<dbReference type="GO" id="GO:0008270">
    <property type="term" value="F:zinc ion binding"/>
    <property type="evidence" value="ECO:0007669"/>
    <property type="project" value="InterPro"/>
</dbReference>
<sequence>MGDVENGSEQRLTTRRTGGTLRFSSTKMSRHESTPPDPRAAPQVYIVTARLCLHESPRLLRAFSFWRHRLRPPCLCSNPRTQYLLLQFNDQRHLPNAKPVQGTNLSVSTNAANGLSEPEQFHPGFCAKGLCRRYGRSRGFSDPFAYEITMVSVISACAKAGALDLGRWVHMFIEKNKIIIDLELSTALLDMYSKCGSIERARGIFNEMVQRDTKAWSSMIVGLANHGLAEDALELFNRMEETQVKPNQVTFIGVLSACAHRGLVSEGQKFWSRLNEFGIEPSMEHYGCMTDLLCRAGLVEQAYDIVQTMTFSPNAVIWRTLLGGFMKKRITDKGERVAKQLLEVEPLNAENYVLISNFYASTLQWEKVSHMRKTMKENGVKTIPGCSSIEVDGFVHEFVMGDESHPESREIREVLMDISVRVQQAGHVPCTSGVLHDVREEEKTVALCEHSERLAIAYAQVLPIKKTILFSQATTFLVSVSAFLEWELLGVWFY</sequence>
<dbReference type="EMBL" id="JAINDJ010000002">
    <property type="protein sequence ID" value="KAG9458675.1"/>
    <property type="molecule type" value="Genomic_DNA"/>
</dbReference>
<evidence type="ECO:0000313" key="5">
    <source>
        <dbReference type="EMBL" id="KAG9458675.1"/>
    </source>
</evidence>
<organism evidence="5 6">
    <name type="scientific">Aristolochia fimbriata</name>
    <name type="common">White veined hardy Dutchman's pipe vine</name>
    <dbReference type="NCBI Taxonomy" id="158543"/>
    <lineage>
        <taxon>Eukaryota</taxon>
        <taxon>Viridiplantae</taxon>
        <taxon>Streptophyta</taxon>
        <taxon>Embryophyta</taxon>
        <taxon>Tracheophyta</taxon>
        <taxon>Spermatophyta</taxon>
        <taxon>Magnoliopsida</taxon>
        <taxon>Magnoliidae</taxon>
        <taxon>Piperales</taxon>
        <taxon>Aristolochiaceae</taxon>
        <taxon>Aristolochia</taxon>
    </lineage>
</organism>
<accession>A0AAV7FBU6</accession>
<evidence type="ECO:0000256" key="2">
    <source>
        <dbReference type="PROSITE-ProRule" id="PRU00708"/>
    </source>
</evidence>
<dbReference type="Gene3D" id="1.25.40.10">
    <property type="entry name" value="Tetratricopeptide repeat domain"/>
    <property type="match status" value="2"/>
</dbReference>
<evidence type="ECO:0000259" key="4">
    <source>
        <dbReference type="Pfam" id="PF14432"/>
    </source>
</evidence>
<evidence type="ECO:0000256" key="1">
    <source>
        <dbReference type="ARBA" id="ARBA00022737"/>
    </source>
</evidence>
<dbReference type="FunFam" id="1.25.40.10:FF:000404">
    <property type="entry name" value="Pentatricopeptide repeat-containing protein chloroplastic"/>
    <property type="match status" value="1"/>
</dbReference>
<evidence type="ECO:0000313" key="6">
    <source>
        <dbReference type="Proteomes" id="UP000825729"/>
    </source>
</evidence>
<feature type="repeat" description="PPR" evidence="2">
    <location>
        <begin position="181"/>
        <end position="211"/>
    </location>
</feature>
<dbReference type="PROSITE" id="PS51375">
    <property type="entry name" value="PPR"/>
    <property type="match status" value="3"/>
</dbReference>
<gene>
    <name evidence="5" type="ORF">H6P81_003183</name>
</gene>
<dbReference type="GO" id="GO:0009451">
    <property type="term" value="P:RNA modification"/>
    <property type="evidence" value="ECO:0007669"/>
    <property type="project" value="InterPro"/>
</dbReference>
<dbReference type="NCBIfam" id="TIGR00756">
    <property type="entry name" value="PPR"/>
    <property type="match status" value="2"/>
</dbReference>
<dbReference type="InterPro" id="IPR011990">
    <property type="entry name" value="TPR-like_helical_dom_sf"/>
</dbReference>
<protein>
    <recommendedName>
        <fullName evidence="4">DYW domain-containing protein</fullName>
    </recommendedName>
</protein>
<feature type="repeat" description="PPR" evidence="2">
    <location>
        <begin position="212"/>
        <end position="246"/>
    </location>
</feature>
<dbReference type="Pfam" id="PF14432">
    <property type="entry name" value="DYW_deaminase"/>
    <property type="match status" value="1"/>
</dbReference>
<comment type="caution">
    <text evidence="5">The sequence shown here is derived from an EMBL/GenBank/DDBJ whole genome shotgun (WGS) entry which is preliminary data.</text>
</comment>